<dbReference type="Gene3D" id="3.40.50.1820">
    <property type="entry name" value="alpha/beta hydrolase"/>
    <property type="match status" value="1"/>
</dbReference>
<evidence type="ECO:0000259" key="3">
    <source>
        <dbReference type="Pfam" id="PF00561"/>
    </source>
</evidence>
<dbReference type="Pfam" id="PF00561">
    <property type="entry name" value="Abhydrolase_1"/>
    <property type="match status" value="1"/>
</dbReference>
<name>A0ABD1ELU0_HYPHA</name>
<keyword evidence="5" id="KW-1185">Reference proteome</keyword>
<proteinExistence type="inferred from homology"/>
<dbReference type="AlphaFoldDB" id="A0ABD1ELU0"/>
<evidence type="ECO:0000256" key="2">
    <source>
        <dbReference type="ARBA" id="ARBA00022801"/>
    </source>
</evidence>
<dbReference type="PRINTS" id="PR00111">
    <property type="entry name" value="ABHYDROLASE"/>
</dbReference>
<comment type="similarity">
    <text evidence="1">Belongs to the AB hydrolase superfamily.</text>
</comment>
<dbReference type="InterPro" id="IPR050266">
    <property type="entry name" value="AB_hydrolase_sf"/>
</dbReference>
<feature type="domain" description="AB hydrolase-1" evidence="3">
    <location>
        <begin position="44"/>
        <end position="145"/>
    </location>
</feature>
<dbReference type="InterPro" id="IPR029058">
    <property type="entry name" value="AB_hydrolase_fold"/>
</dbReference>
<gene>
    <name evidence="4" type="ORF">ABEB36_008239</name>
</gene>
<reference evidence="4 5" key="1">
    <citation type="submission" date="2024-05" db="EMBL/GenBank/DDBJ databases">
        <title>Genetic variation in Jamaican populations of the coffee berry borer (Hypothenemus hampei).</title>
        <authorList>
            <person name="Errbii M."/>
            <person name="Myrie A."/>
        </authorList>
    </citation>
    <scope>NUCLEOTIDE SEQUENCE [LARGE SCALE GENOMIC DNA]</scope>
    <source>
        <strain evidence="4">JA-Hopewell-2020-01-JO</strain>
        <tissue evidence="4">Whole body</tissue>
    </source>
</reference>
<comment type="caution">
    <text evidence="4">The sequence shown here is derived from an EMBL/GenBank/DDBJ whole genome shotgun (WGS) entry which is preliminary data.</text>
</comment>
<sequence length="313" mass="35657">MSVSSVVNGRHEEATKIDEFHEVEISVPWGHIAGKWWGSRDIQPIIAIHGWQDNSGTFDDLAPILKEKGHSLLCIDLPGHGFSSHLPPGHKYYLWWDGIHYVRRIVKYFNWNNIVILGHSLGGGIGFLYSAVYPNEVKKYISLDIASPSVRNLKRSCDLLGPAIDKFLSYEELTSKMKPSYSYNDMLDILIDAHKGSVTKKGCEILLRRGIRPVEDQDGHYYFTRDPRLKVAALGFLTIEQVLELASRIICEVLNIKAKKGYNFDNPEHYDMVLNRIEEQAKKMERHEIEGTHHLHLNDGSSVADIIHNFLVS</sequence>
<dbReference type="PANTHER" id="PTHR43798">
    <property type="entry name" value="MONOACYLGLYCEROL LIPASE"/>
    <property type="match status" value="1"/>
</dbReference>
<dbReference type="SUPFAM" id="SSF53474">
    <property type="entry name" value="alpha/beta-Hydrolases"/>
    <property type="match status" value="1"/>
</dbReference>
<keyword evidence="2" id="KW-0378">Hydrolase</keyword>
<evidence type="ECO:0000313" key="5">
    <source>
        <dbReference type="Proteomes" id="UP001566132"/>
    </source>
</evidence>
<organism evidence="4 5">
    <name type="scientific">Hypothenemus hampei</name>
    <name type="common">Coffee berry borer</name>
    <dbReference type="NCBI Taxonomy" id="57062"/>
    <lineage>
        <taxon>Eukaryota</taxon>
        <taxon>Metazoa</taxon>
        <taxon>Ecdysozoa</taxon>
        <taxon>Arthropoda</taxon>
        <taxon>Hexapoda</taxon>
        <taxon>Insecta</taxon>
        <taxon>Pterygota</taxon>
        <taxon>Neoptera</taxon>
        <taxon>Endopterygota</taxon>
        <taxon>Coleoptera</taxon>
        <taxon>Polyphaga</taxon>
        <taxon>Cucujiformia</taxon>
        <taxon>Curculionidae</taxon>
        <taxon>Scolytinae</taxon>
        <taxon>Hypothenemus</taxon>
    </lineage>
</organism>
<evidence type="ECO:0000256" key="1">
    <source>
        <dbReference type="ARBA" id="ARBA00008645"/>
    </source>
</evidence>
<protein>
    <recommendedName>
        <fullName evidence="3">AB hydrolase-1 domain-containing protein</fullName>
    </recommendedName>
</protein>
<dbReference type="GO" id="GO:0016787">
    <property type="term" value="F:hydrolase activity"/>
    <property type="evidence" value="ECO:0007669"/>
    <property type="project" value="UniProtKB-KW"/>
</dbReference>
<dbReference type="EMBL" id="JBDJPC010000006">
    <property type="protein sequence ID" value="KAL1497247.1"/>
    <property type="molecule type" value="Genomic_DNA"/>
</dbReference>
<dbReference type="PANTHER" id="PTHR43798:SF14">
    <property type="entry name" value="SERINE HYDROLASE-LIKE PROTEIN DDB_G0286239"/>
    <property type="match status" value="1"/>
</dbReference>
<accession>A0ABD1ELU0</accession>
<evidence type="ECO:0000313" key="4">
    <source>
        <dbReference type="EMBL" id="KAL1497247.1"/>
    </source>
</evidence>
<dbReference type="InterPro" id="IPR000073">
    <property type="entry name" value="AB_hydrolase_1"/>
</dbReference>
<dbReference type="Proteomes" id="UP001566132">
    <property type="component" value="Unassembled WGS sequence"/>
</dbReference>